<dbReference type="AlphaFoldDB" id="A0A4C1Z450"/>
<evidence type="ECO:0000313" key="2">
    <source>
        <dbReference type="Proteomes" id="UP000299102"/>
    </source>
</evidence>
<protein>
    <submittedName>
        <fullName evidence="1">Uncharacterized protein</fullName>
    </submittedName>
</protein>
<proteinExistence type="predicted"/>
<sequence length="89" mass="9771">MKPMELLAEIRREGRPAENKSAYLERGRAVQLTKQFTCRLCAAAVSLLLGRVGRWSGKEIARSALSLARSAHAERDNKSCVFVCATGAH</sequence>
<dbReference type="OrthoDB" id="1737200at2759"/>
<dbReference type="Proteomes" id="UP000299102">
    <property type="component" value="Unassembled WGS sequence"/>
</dbReference>
<organism evidence="1 2">
    <name type="scientific">Eumeta variegata</name>
    <name type="common">Bagworm moth</name>
    <name type="synonym">Eumeta japonica</name>
    <dbReference type="NCBI Taxonomy" id="151549"/>
    <lineage>
        <taxon>Eukaryota</taxon>
        <taxon>Metazoa</taxon>
        <taxon>Ecdysozoa</taxon>
        <taxon>Arthropoda</taxon>
        <taxon>Hexapoda</taxon>
        <taxon>Insecta</taxon>
        <taxon>Pterygota</taxon>
        <taxon>Neoptera</taxon>
        <taxon>Endopterygota</taxon>
        <taxon>Lepidoptera</taxon>
        <taxon>Glossata</taxon>
        <taxon>Ditrysia</taxon>
        <taxon>Tineoidea</taxon>
        <taxon>Psychidae</taxon>
        <taxon>Oiketicinae</taxon>
        <taxon>Eumeta</taxon>
    </lineage>
</organism>
<reference evidence="1 2" key="1">
    <citation type="journal article" date="2019" name="Commun. Biol.">
        <title>The bagworm genome reveals a unique fibroin gene that provides high tensile strength.</title>
        <authorList>
            <person name="Kono N."/>
            <person name="Nakamura H."/>
            <person name="Ohtoshi R."/>
            <person name="Tomita M."/>
            <person name="Numata K."/>
            <person name="Arakawa K."/>
        </authorList>
    </citation>
    <scope>NUCLEOTIDE SEQUENCE [LARGE SCALE GENOMIC DNA]</scope>
</reference>
<comment type="caution">
    <text evidence="1">The sequence shown here is derived from an EMBL/GenBank/DDBJ whole genome shotgun (WGS) entry which is preliminary data.</text>
</comment>
<keyword evidence="2" id="KW-1185">Reference proteome</keyword>
<gene>
    <name evidence="1" type="ORF">EVAR_59406_1</name>
</gene>
<name>A0A4C1Z450_EUMVA</name>
<evidence type="ECO:0000313" key="1">
    <source>
        <dbReference type="EMBL" id="GBP81405.1"/>
    </source>
</evidence>
<dbReference type="EMBL" id="BGZK01001510">
    <property type="protein sequence ID" value="GBP81405.1"/>
    <property type="molecule type" value="Genomic_DNA"/>
</dbReference>
<accession>A0A4C1Z450</accession>